<proteinExistence type="inferred from homology"/>
<dbReference type="SUPFAM" id="SSF118196">
    <property type="entry name" value="YaeB-like"/>
    <property type="match status" value="1"/>
</dbReference>
<keyword evidence="4" id="KW-0489">Methyltransferase</keyword>
<dbReference type="PROSITE" id="PS51668">
    <property type="entry name" value="TSAA_2"/>
    <property type="match status" value="1"/>
</dbReference>
<sequence length="153" mass="17582">MIMVKPIAIAKNDRAVIEDDHWDGIETRIILDDAFPIDALDGIEEFSHLEVLFHFHKVDEEKIIPGARHPRNDERLPKVGIFAQRGKNRPNRIGLTTVKLLKREGRILVVAGMDCIDGTPVIDIKPVMKEFLPKGQVRQPAWVDEIMRNYWRG</sequence>
<dbReference type="PANTHER" id="PTHR12818:SF0">
    <property type="entry name" value="TRNA (ADENINE(37)-N6)-METHYLTRANSFERASE"/>
    <property type="match status" value="1"/>
</dbReference>
<name>A0ABS2P2Z8_9BACI</name>
<dbReference type="InterPro" id="IPR036413">
    <property type="entry name" value="YaeB-like_sf"/>
</dbReference>
<dbReference type="CDD" id="cd09281">
    <property type="entry name" value="UPF0066"/>
    <property type="match status" value="1"/>
</dbReference>
<feature type="domain" description="TsaA-like" evidence="3">
    <location>
        <begin position="4"/>
        <end position="136"/>
    </location>
</feature>
<evidence type="ECO:0000313" key="5">
    <source>
        <dbReference type="Proteomes" id="UP000737402"/>
    </source>
</evidence>
<dbReference type="Gene3D" id="2.40.30.70">
    <property type="entry name" value="YaeB-like"/>
    <property type="match status" value="1"/>
</dbReference>
<organism evidence="4 5">
    <name type="scientific">Sutcliffiella tianshenii</name>
    <dbReference type="NCBI Taxonomy" id="1463404"/>
    <lineage>
        <taxon>Bacteria</taxon>
        <taxon>Bacillati</taxon>
        <taxon>Bacillota</taxon>
        <taxon>Bacilli</taxon>
        <taxon>Bacillales</taxon>
        <taxon>Bacillaceae</taxon>
        <taxon>Sutcliffiella</taxon>
    </lineage>
</organism>
<dbReference type="RefSeq" id="WP_204418017.1">
    <property type="nucleotide sequence ID" value="NZ_JAFBED010000006.1"/>
</dbReference>
<evidence type="ECO:0000256" key="2">
    <source>
        <dbReference type="ARBA" id="ARBA00033753"/>
    </source>
</evidence>
<dbReference type="NCBIfam" id="TIGR00104">
    <property type="entry name" value="tRNA_TsaA"/>
    <property type="match status" value="1"/>
</dbReference>
<protein>
    <submittedName>
        <fullName evidence="4">tRNA-Thr(GGU) m(6)t(6)A37 methyltransferase TsaA</fullName>
    </submittedName>
</protein>
<dbReference type="InterPro" id="IPR040372">
    <property type="entry name" value="YaeB-like"/>
</dbReference>
<dbReference type="InterPro" id="IPR023370">
    <property type="entry name" value="TrmO-like_N"/>
</dbReference>
<dbReference type="GO" id="GO:0008168">
    <property type="term" value="F:methyltransferase activity"/>
    <property type="evidence" value="ECO:0007669"/>
    <property type="project" value="UniProtKB-KW"/>
</dbReference>
<keyword evidence="4" id="KW-0808">Transferase</keyword>
<keyword evidence="5" id="KW-1185">Reference proteome</keyword>
<evidence type="ECO:0000256" key="1">
    <source>
        <dbReference type="ARBA" id="ARBA00022691"/>
    </source>
</evidence>
<reference evidence="4 5" key="1">
    <citation type="submission" date="2021-01" db="EMBL/GenBank/DDBJ databases">
        <title>Genomic Encyclopedia of Type Strains, Phase IV (KMG-IV): sequencing the most valuable type-strain genomes for metagenomic binning, comparative biology and taxonomic classification.</title>
        <authorList>
            <person name="Goeker M."/>
        </authorList>
    </citation>
    <scope>NUCLEOTIDE SEQUENCE [LARGE SCALE GENOMIC DNA]</scope>
    <source>
        <strain evidence="4 5">DSM 25879</strain>
    </source>
</reference>
<accession>A0ABS2P2Z8</accession>
<dbReference type="Proteomes" id="UP000737402">
    <property type="component" value="Unassembled WGS sequence"/>
</dbReference>
<keyword evidence="1" id="KW-0949">S-adenosyl-L-methionine</keyword>
<dbReference type="Pfam" id="PF01980">
    <property type="entry name" value="TrmO_N"/>
    <property type="match status" value="1"/>
</dbReference>
<comment type="caution">
    <text evidence="4">The sequence shown here is derived from an EMBL/GenBank/DDBJ whole genome shotgun (WGS) entry which is preliminary data.</text>
</comment>
<dbReference type="GO" id="GO:0032259">
    <property type="term" value="P:methylation"/>
    <property type="evidence" value="ECO:0007669"/>
    <property type="project" value="UniProtKB-KW"/>
</dbReference>
<dbReference type="EMBL" id="JAFBED010000006">
    <property type="protein sequence ID" value="MBM7621244.1"/>
    <property type="molecule type" value="Genomic_DNA"/>
</dbReference>
<dbReference type="InterPro" id="IPR036414">
    <property type="entry name" value="YaeB_N_sf"/>
</dbReference>
<comment type="similarity">
    <text evidence="2">Belongs to the tRNA methyltransferase O family.</text>
</comment>
<gene>
    <name evidence="4" type="ORF">JOC95_003117</name>
</gene>
<dbReference type="PANTHER" id="PTHR12818">
    <property type="entry name" value="TRNA (ADENINE(37)-N6)-METHYLTRANSFERASE"/>
    <property type="match status" value="1"/>
</dbReference>
<evidence type="ECO:0000259" key="3">
    <source>
        <dbReference type="PROSITE" id="PS51668"/>
    </source>
</evidence>
<evidence type="ECO:0000313" key="4">
    <source>
        <dbReference type="EMBL" id="MBM7621244.1"/>
    </source>
</evidence>